<reference evidence="1" key="1">
    <citation type="submission" date="2009-10" db="EMBL/GenBank/DDBJ databases">
        <title>Diversity of trophic interactions inside an arsenic-rich microbial ecosystem.</title>
        <authorList>
            <person name="Bertin P.N."/>
            <person name="Heinrich-Salmeron A."/>
            <person name="Pelletier E."/>
            <person name="Goulhen-Chollet F."/>
            <person name="Arsene-Ploetze F."/>
            <person name="Gallien S."/>
            <person name="Calteau A."/>
            <person name="Vallenet D."/>
            <person name="Casiot C."/>
            <person name="Chane-Woon-Ming B."/>
            <person name="Giloteaux L."/>
            <person name="Barakat M."/>
            <person name="Bonnefoy V."/>
            <person name="Bruneel O."/>
            <person name="Chandler M."/>
            <person name="Cleiss J."/>
            <person name="Duran R."/>
            <person name="Elbaz-Poulichet F."/>
            <person name="Fonknechten N."/>
            <person name="Lauga B."/>
            <person name="Mornico D."/>
            <person name="Ortet P."/>
            <person name="Schaeffer C."/>
            <person name="Siguier P."/>
            <person name="Alexander Thil Smith A."/>
            <person name="Van Dorsselaer A."/>
            <person name="Weissenbach J."/>
            <person name="Medigue C."/>
            <person name="Le Paslier D."/>
        </authorList>
    </citation>
    <scope>NUCLEOTIDE SEQUENCE</scope>
</reference>
<organism evidence="1">
    <name type="scientific">mine drainage metagenome</name>
    <dbReference type="NCBI Taxonomy" id="410659"/>
    <lineage>
        <taxon>unclassified sequences</taxon>
        <taxon>metagenomes</taxon>
        <taxon>ecological metagenomes</taxon>
    </lineage>
</organism>
<dbReference type="AlphaFoldDB" id="E6PX62"/>
<accession>E6PX62</accession>
<comment type="caution">
    <text evidence="1">The sequence shown here is derived from an EMBL/GenBank/DDBJ whole genome shotgun (WGS) entry which is preliminary data.</text>
</comment>
<proteinExistence type="predicted"/>
<name>E6PX62_9ZZZZ</name>
<dbReference type="EMBL" id="CABN01000025">
    <property type="protein sequence ID" value="CBH99521.1"/>
    <property type="molecule type" value="Genomic_DNA"/>
</dbReference>
<evidence type="ECO:0000313" key="1">
    <source>
        <dbReference type="EMBL" id="CBH99521.1"/>
    </source>
</evidence>
<sequence>MDKNQFSRGQLYRNIHIFGVLAKESPRLHCSVGEEYTPYISERGLSDAHSAIRPIFTCCRLRFYAEFFYRHWLFEWWRGFLRHEPHDEQCPQPDGDRRDYRLHC</sequence>
<gene>
    <name evidence="1" type="ORF">CARN3_0452</name>
</gene>
<protein>
    <submittedName>
        <fullName evidence="1">Uncharacterized protein</fullName>
    </submittedName>
</protein>